<feature type="compositionally biased region" description="Basic and acidic residues" evidence="1">
    <location>
        <begin position="11"/>
        <end position="20"/>
    </location>
</feature>
<protein>
    <submittedName>
        <fullName evidence="2">Uncharacterized protein</fullName>
    </submittedName>
</protein>
<feature type="region of interest" description="Disordered" evidence="1">
    <location>
        <begin position="1"/>
        <end position="20"/>
    </location>
</feature>
<proteinExistence type="predicted"/>
<sequence>MTNVYSVSKSETLERKNGSVKNPKLDLEEFNETAHTNNLKSMKGHTIDLGDSHQNLQRAIKKCVE</sequence>
<reference evidence="2" key="1">
    <citation type="submission" date="2014-05" db="EMBL/GenBank/DDBJ databases">
        <authorList>
            <person name="Chronopoulou M."/>
        </authorList>
    </citation>
    <scope>NUCLEOTIDE SEQUENCE</scope>
    <source>
        <tissue evidence="2">Whole organism</tissue>
    </source>
</reference>
<accession>A0A0K2T0A3</accession>
<organism evidence="2">
    <name type="scientific">Lepeophtheirus salmonis</name>
    <name type="common">Salmon louse</name>
    <name type="synonym">Caligus salmonis</name>
    <dbReference type="NCBI Taxonomy" id="72036"/>
    <lineage>
        <taxon>Eukaryota</taxon>
        <taxon>Metazoa</taxon>
        <taxon>Ecdysozoa</taxon>
        <taxon>Arthropoda</taxon>
        <taxon>Crustacea</taxon>
        <taxon>Multicrustacea</taxon>
        <taxon>Hexanauplia</taxon>
        <taxon>Copepoda</taxon>
        <taxon>Siphonostomatoida</taxon>
        <taxon>Caligidae</taxon>
        <taxon>Lepeophtheirus</taxon>
    </lineage>
</organism>
<dbReference type="AlphaFoldDB" id="A0A0K2T0A3"/>
<evidence type="ECO:0000256" key="1">
    <source>
        <dbReference type="SAM" id="MobiDB-lite"/>
    </source>
</evidence>
<dbReference type="EMBL" id="HACA01002093">
    <property type="protein sequence ID" value="CDW19454.1"/>
    <property type="molecule type" value="Transcribed_RNA"/>
</dbReference>
<feature type="compositionally biased region" description="Polar residues" evidence="1">
    <location>
        <begin position="1"/>
        <end position="10"/>
    </location>
</feature>
<name>A0A0K2T0A3_LEPSM</name>
<evidence type="ECO:0000313" key="2">
    <source>
        <dbReference type="EMBL" id="CDW19454.1"/>
    </source>
</evidence>